<comment type="caution">
    <text evidence="2">The sequence shown here is derived from an EMBL/GenBank/DDBJ whole genome shotgun (WGS) entry which is preliminary data.</text>
</comment>
<dbReference type="OrthoDB" id="3631244at2"/>
<evidence type="ECO:0000256" key="1">
    <source>
        <dbReference type="SAM" id="SignalP"/>
    </source>
</evidence>
<feature type="chain" id="PRO_5012308167" description="Secreted protein" evidence="1">
    <location>
        <begin position="34"/>
        <end position="119"/>
    </location>
</feature>
<accession>A0A229SN40</accession>
<dbReference type="AlphaFoldDB" id="A0A229SN40"/>
<dbReference type="EMBL" id="NMUL01000064">
    <property type="protein sequence ID" value="OXM60253.1"/>
    <property type="molecule type" value="Genomic_DNA"/>
</dbReference>
<keyword evidence="3" id="KW-1185">Reference proteome</keyword>
<name>A0A229SN40_9PSEU</name>
<evidence type="ECO:0000313" key="2">
    <source>
        <dbReference type="EMBL" id="OXM60253.1"/>
    </source>
</evidence>
<reference evidence="3" key="1">
    <citation type="submission" date="2017-07" db="EMBL/GenBank/DDBJ databases">
        <title>Comparative genome mining reveals phylogenetic distribution patterns of secondary metabolites in Amycolatopsis.</title>
        <authorList>
            <person name="Adamek M."/>
            <person name="Alanjary M."/>
            <person name="Sales-Ortells H."/>
            <person name="Goodfellow M."/>
            <person name="Bull A.T."/>
            <person name="Kalinowski J."/>
            <person name="Ziemert N."/>
        </authorList>
    </citation>
    <scope>NUCLEOTIDE SEQUENCE [LARGE SCALE GENOMIC DNA]</scope>
    <source>
        <strain evidence="3">H5</strain>
    </source>
</reference>
<sequence>MPDRTKPSTAWAAAVVVTAACVLSLASASAASAATTTSCVSGYSIGPPGWHFPSPTVHLGTSCTGFSDGGSPYVFKIAYFNAISTQQPYNTPYYNITATCTAYSYSGTDLVATGCTFSF</sequence>
<feature type="signal peptide" evidence="1">
    <location>
        <begin position="1"/>
        <end position="33"/>
    </location>
</feature>
<dbReference type="PROSITE" id="PS51257">
    <property type="entry name" value="PROKAR_LIPOPROTEIN"/>
    <property type="match status" value="1"/>
</dbReference>
<organism evidence="2 3">
    <name type="scientific">Amycolatopsis vastitatis</name>
    <dbReference type="NCBI Taxonomy" id="1905142"/>
    <lineage>
        <taxon>Bacteria</taxon>
        <taxon>Bacillati</taxon>
        <taxon>Actinomycetota</taxon>
        <taxon>Actinomycetes</taxon>
        <taxon>Pseudonocardiales</taxon>
        <taxon>Pseudonocardiaceae</taxon>
        <taxon>Amycolatopsis</taxon>
    </lineage>
</organism>
<keyword evidence="1" id="KW-0732">Signal</keyword>
<proteinExistence type="predicted"/>
<evidence type="ECO:0008006" key="4">
    <source>
        <dbReference type="Google" id="ProtNLM"/>
    </source>
</evidence>
<gene>
    <name evidence="2" type="ORF">CF165_43285</name>
</gene>
<protein>
    <recommendedName>
        <fullName evidence="4">Secreted protein</fullName>
    </recommendedName>
</protein>
<dbReference type="Proteomes" id="UP000215199">
    <property type="component" value="Unassembled WGS sequence"/>
</dbReference>
<evidence type="ECO:0000313" key="3">
    <source>
        <dbReference type="Proteomes" id="UP000215199"/>
    </source>
</evidence>
<dbReference type="RefSeq" id="WP_093953395.1">
    <property type="nucleotide sequence ID" value="NZ_NMUL01000064.1"/>
</dbReference>